<proteinExistence type="predicted"/>
<reference evidence="2" key="1">
    <citation type="submission" date="2020-10" db="EMBL/GenBank/DDBJ databases">
        <authorList>
            <person name="Gilroy R."/>
        </authorList>
    </citation>
    <scope>NUCLEOTIDE SEQUENCE</scope>
    <source>
        <strain evidence="2">CHK121-14286</strain>
    </source>
</reference>
<reference evidence="2" key="2">
    <citation type="journal article" date="2021" name="PeerJ">
        <title>Extensive microbial diversity within the chicken gut microbiome revealed by metagenomics and culture.</title>
        <authorList>
            <person name="Gilroy R."/>
            <person name="Ravi A."/>
            <person name="Getino M."/>
            <person name="Pursley I."/>
            <person name="Horton D.L."/>
            <person name="Alikhan N.F."/>
            <person name="Baker D."/>
            <person name="Gharbi K."/>
            <person name="Hall N."/>
            <person name="Watson M."/>
            <person name="Adriaenssens E.M."/>
            <person name="Foster-Nyarko E."/>
            <person name="Jarju S."/>
            <person name="Secka A."/>
            <person name="Antonio M."/>
            <person name="Oren A."/>
            <person name="Chaudhuri R.R."/>
            <person name="La Ragione R."/>
            <person name="Hildebrand F."/>
            <person name="Pallen M.J."/>
        </authorList>
    </citation>
    <scope>NUCLEOTIDE SEQUENCE</scope>
    <source>
        <strain evidence="2">CHK121-14286</strain>
    </source>
</reference>
<name>A0A9D1J7Z8_9BACT</name>
<accession>A0A9D1J7Z8</accession>
<feature type="non-terminal residue" evidence="2">
    <location>
        <position position="1"/>
    </location>
</feature>
<keyword evidence="1" id="KW-1133">Transmembrane helix</keyword>
<gene>
    <name evidence="2" type="ORF">IAC95_02880</name>
</gene>
<dbReference type="EMBL" id="DVHL01000024">
    <property type="protein sequence ID" value="HIR65811.1"/>
    <property type="molecule type" value="Genomic_DNA"/>
</dbReference>
<keyword evidence="1" id="KW-0812">Transmembrane</keyword>
<dbReference type="Proteomes" id="UP000824200">
    <property type="component" value="Unassembled WGS sequence"/>
</dbReference>
<feature type="transmembrane region" description="Helical" evidence="1">
    <location>
        <begin position="24"/>
        <end position="45"/>
    </location>
</feature>
<keyword evidence="1" id="KW-0472">Membrane</keyword>
<evidence type="ECO:0000313" key="2">
    <source>
        <dbReference type="EMBL" id="HIR65811.1"/>
    </source>
</evidence>
<organism evidence="2 3">
    <name type="scientific">Candidatus Fimimonas gallinarum</name>
    <dbReference type="NCBI Taxonomy" id="2840821"/>
    <lineage>
        <taxon>Bacteria</taxon>
        <taxon>Pseudomonadati</taxon>
        <taxon>Myxococcota</taxon>
        <taxon>Myxococcia</taxon>
        <taxon>Myxococcales</taxon>
        <taxon>Cystobacterineae</taxon>
        <taxon>Myxococcaceae</taxon>
        <taxon>Myxococcaceae incertae sedis</taxon>
        <taxon>Candidatus Fimimonas</taxon>
    </lineage>
</organism>
<evidence type="ECO:0000313" key="3">
    <source>
        <dbReference type="Proteomes" id="UP000824200"/>
    </source>
</evidence>
<protein>
    <submittedName>
        <fullName evidence="2">Uncharacterized protein</fullName>
    </submittedName>
</protein>
<evidence type="ECO:0000256" key="1">
    <source>
        <dbReference type="SAM" id="Phobius"/>
    </source>
</evidence>
<sequence length="67" mass="7754">FRLRMVDKNTLQEVSASRLVLREVLRVLFVLTVVPTLVSFVLFFCKKGFLHDIAARTTVIFDDKNRA</sequence>
<comment type="caution">
    <text evidence="2">The sequence shown here is derived from an EMBL/GenBank/DDBJ whole genome shotgun (WGS) entry which is preliminary data.</text>
</comment>
<dbReference type="AlphaFoldDB" id="A0A9D1J7Z8"/>